<dbReference type="AlphaFoldDB" id="A4CDP0"/>
<dbReference type="GO" id="GO:0019878">
    <property type="term" value="P:lysine biosynthetic process via aminoadipic acid"/>
    <property type="evidence" value="ECO:0007669"/>
    <property type="project" value="TreeGrafter"/>
</dbReference>
<feature type="domain" description="4'-phosphopantetheinyl transferase" evidence="3">
    <location>
        <begin position="116"/>
        <end position="222"/>
    </location>
</feature>
<dbReference type="InterPro" id="IPR008278">
    <property type="entry name" value="4-PPantetheinyl_Trfase_dom"/>
</dbReference>
<organism evidence="5 6">
    <name type="scientific">Pseudoalteromonas tunicata D2</name>
    <dbReference type="NCBI Taxonomy" id="87626"/>
    <lineage>
        <taxon>Bacteria</taxon>
        <taxon>Pseudomonadati</taxon>
        <taxon>Pseudomonadota</taxon>
        <taxon>Gammaproteobacteria</taxon>
        <taxon>Alteromonadales</taxon>
        <taxon>Pseudoalteromonadaceae</taxon>
        <taxon>Pseudoalteromonas</taxon>
    </lineage>
</organism>
<comment type="caution">
    <text evidence="5">The sequence shown here is derived from an EMBL/GenBank/DDBJ whole genome shotgun (WGS) entry which is preliminary data.</text>
</comment>
<evidence type="ECO:0000259" key="4">
    <source>
        <dbReference type="Pfam" id="PF22624"/>
    </source>
</evidence>
<dbReference type="eggNOG" id="COG2091">
    <property type="taxonomic scope" value="Bacteria"/>
</dbReference>
<dbReference type="PANTHER" id="PTHR12215:SF15">
    <property type="entry name" value="4'-PHOSPHOPANTETHEINYL TRANSFERASE SUPERFAMILY-RELATED"/>
    <property type="match status" value="1"/>
</dbReference>
<keyword evidence="6" id="KW-1185">Reference proteome</keyword>
<dbReference type="Pfam" id="PF22624">
    <property type="entry name" value="AASDHPPT_N"/>
    <property type="match status" value="1"/>
</dbReference>
<evidence type="ECO:0000256" key="1">
    <source>
        <dbReference type="ARBA" id="ARBA00010990"/>
    </source>
</evidence>
<dbReference type="HOGENOM" id="CLU_057011_2_3_6"/>
<evidence type="ECO:0000313" key="5">
    <source>
        <dbReference type="EMBL" id="EAR27082.1"/>
    </source>
</evidence>
<dbReference type="EMBL" id="AAOH01000007">
    <property type="protein sequence ID" value="EAR27082.1"/>
    <property type="molecule type" value="Genomic_DNA"/>
</dbReference>
<gene>
    <name evidence="5" type="ORF">PTD2_05410</name>
</gene>
<feature type="domain" description="4'-phosphopantetheinyl transferase N-terminal" evidence="4">
    <location>
        <begin position="27"/>
        <end position="110"/>
    </location>
</feature>
<dbReference type="Gene3D" id="3.90.470.20">
    <property type="entry name" value="4'-phosphopantetheinyl transferase domain"/>
    <property type="match status" value="2"/>
</dbReference>
<dbReference type="RefSeq" id="WP_009838945.1">
    <property type="nucleotide sequence ID" value="NZ_AAOH01000007.1"/>
</dbReference>
<evidence type="ECO:0000313" key="6">
    <source>
        <dbReference type="Proteomes" id="UP000006201"/>
    </source>
</evidence>
<dbReference type="Pfam" id="PF01648">
    <property type="entry name" value="ACPS"/>
    <property type="match status" value="1"/>
</dbReference>
<reference evidence="5 6" key="1">
    <citation type="submission" date="2006-02" db="EMBL/GenBank/DDBJ databases">
        <authorList>
            <person name="Moran M.A."/>
            <person name="Kjelleberg S."/>
            <person name="Egan S."/>
            <person name="Saunders N."/>
            <person name="Thomas T."/>
            <person name="Ferriera S."/>
            <person name="Johnson J."/>
            <person name="Kravitz S."/>
            <person name="Halpern A."/>
            <person name="Remington K."/>
            <person name="Beeson K."/>
            <person name="Tran B."/>
            <person name="Rogers Y.-H."/>
            <person name="Friedman R."/>
            <person name="Venter J.C."/>
        </authorList>
    </citation>
    <scope>NUCLEOTIDE SEQUENCE [LARGE SCALE GENOMIC DNA]</scope>
    <source>
        <strain evidence="5 6">D2</strain>
    </source>
</reference>
<sequence length="260" mass="29560">MNNTLSLNKNQVDVWQAFPMQLQDPSTLAQLQSLVTVEEHQTILQCKRPLERHTKLVTRALARYALAKYLTVDPLEIVFKKSLHGKPSIASPECELSFNLSHSADFVMCAITKQAQIGIDVEKIRYKPSLLKMGETVFNQQELTDIASFTGPAQHRRFFDYWTLKESFVKATGAGLTTPLQSITCQPGHIKAQLQLATEFIDRDKHWQCYLWPISQQHRLAITLDKQHPEPTDIRCFHFFPATSNTLFDVAPSEPLPLSA</sequence>
<evidence type="ECO:0000259" key="3">
    <source>
        <dbReference type="Pfam" id="PF01648"/>
    </source>
</evidence>
<dbReference type="PANTHER" id="PTHR12215">
    <property type="entry name" value="PHOSPHOPANTETHEINE TRANSFERASE"/>
    <property type="match status" value="1"/>
</dbReference>
<dbReference type="GO" id="GO:0005829">
    <property type="term" value="C:cytosol"/>
    <property type="evidence" value="ECO:0007669"/>
    <property type="project" value="TreeGrafter"/>
</dbReference>
<dbReference type="STRING" id="87626.PTD2_05410"/>
<dbReference type="Proteomes" id="UP000006201">
    <property type="component" value="Unassembled WGS sequence"/>
</dbReference>
<accession>A4CDP0</accession>
<dbReference type="SUPFAM" id="SSF56214">
    <property type="entry name" value="4'-phosphopantetheinyl transferase"/>
    <property type="match status" value="2"/>
</dbReference>
<dbReference type="InterPro" id="IPR037143">
    <property type="entry name" value="4-PPantetheinyl_Trfase_dom_sf"/>
</dbReference>
<protein>
    <submittedName>
        <fullName evidence="5">4-phosphopantetheinyl transferase</fullName>
    </submittedName>
</protein>
<name>A4CDP0_9GAMM</name>
<dbReference type="InterPro" id="IPR050559">
    <property type="entry name" value="P-Pant_transferase_sf"/>
</dbReference>
<dbReference type="InterPro" id="IPR055066">
    <property type="entry name" value="AASDHPPT_N"/>
</dbReference>
<proteinExistence type="inferred from homology"/>
<comment type="similarity">
    <text evidence="1">Belongs to the P-Pant transferase superfamily. Gsp/Sfp/HetI/AcpT family.</text>
</comment>
<dbReference type="GO" id="GO:0000287">
    <property type="term" value="F:magnesium ion binding"/>
    <property type="evidence" value="ECO:0007669"/>
    <property type="project" value="InterPro"/>
</dbReference>
<evidence type="ECO:0000256" key="2">
    <source>
        <dbReference type="ARBA" id="ARBA00022679"/>
    </source>
</evidence>
<dbReference type="OrthoDB" id="9808281at2"/>
<keyword evidence="2 5" id="KW-0808">Transferase</keyword>
<dbReference type="GO" id="GO:0008897">
    <property type="term" value="F:holo-[acyl-carrier-protein] synthase activity"/>
    <property type="evidence" value="ECO:0007669"/>
    <property type="project" value="InterPro"/>
</dbReference>